<dbReference type="PROSITE" id="PS50808">
    <property type="entry name" value="ZF_BED"/>
    <property type="match status" value="1"/>
</dbReference>
<keyword evidence="3" id="KW-0862">Zinc</keyword>
<gene>
    <name evidence="7" type="ORF">PLXY2_LOCUS10114</name>
</gene>
<comment type="caution">
    <text evidence="7">The sequence shown here is derived from an EMBL/GenBank/DDBJ whole genome shotgun (WGS) entry which is preliminary data.</text>
</comment>
<dbReference type="AlphaFoldDB" id="A0A8S4FWR8"/>
<evidence type="ECO:0000313" key="7">
    <source>
        <dbReference type="EMBL" id="CAG9131019.1"/>
    </source>
</evidence>
<evidence type="ECO:0000313" key="8">
    <source>
        <dbReference type="Proteomes" id="UP000653454"/>
    </source>
</evidence>
<protein>
    <submittedName>
        <fullName evidence="7">(diamondback moth) hypothetical protein</fullName>
    </submittedName>
</protein>
<feature type="domain" description="BED-type" evidence="6">
    <location>
        <begin position="3"/>
        <end position="51"/>
    </location>
</feature>
<evidence type="ECO:0000256" key="3">
    <source>
        <dbReference type="ARBA" id="ARBA00022833"/>
    </source>
</evidence>
<evidence type="ECO:0000256" key="2">
    <source>
        <dbReference type="ARBA" id="ARBA00022771"/>
    </source>
</evidence>
<evidence type="ECO:0000256" key="5">
    <source>
        <dbReference type="SAM" id="MobiDB-lite"/>
    </source>
</evidence>
<accession>A0A8S4FWR8</accession>
<dbReference type="SUPFAM" id="SSF57667">
    <property type="entry name" value="beta-beta-alpha zinc fingers"/>
    <property type="match status" value="1"/>
</dbReference>
<keyword evidence="2 4" id="KW-0863">Zinc-finger</keyword>
<dbReference type="SMART" id="SM00614">
    <property type="entry name" value="ZnF_BED"/>
    <property type="match status" value="1"/>
</dbReference>
<evidence type="ECO:0000259" key="6">
    <source>
        <dbReference type="PROSITE" id="PS50808"/>
    </source>
</evidence>
<keyword evidence="1" id="KW-0479">Metal-binding</keyword>
<feature type="region of interest" description="Disordered" evidence="5">
    <location>
        <begin position="81"/>
        <end position="103"/>
    </location>
</feature>
<organism evidence="7 8">
    <name type="scientific">Plutella xylostella</name>
    <name type="common">Diamondback moth</name>
    <name type="synonym">Plutella maculipennis</name>
    <dbReference type="NCBI Taxonomy" id="51655"/>
    <lineage>
        <taxon>Eukaryota</taxon>
        <taxon>Metazoa</taxon>
        <taxon>Ecdysozoa</taxon>
        <taxon>Arthropoda</taxon>
        <taxon>Hexapoda</taxon>
        <taxon>Insecta</taxon>
        <taxon>Pterygota</taxon>
        <taxon>Neoptera</taxon>
        <taxon>Endopterygota</taxon>
        <taxon>Lepidoptera</taxon>
        <taxon>Glossata</taxon>
        <taxon>Ditrysia</taxon>
        <taxon>Yponomeutoidea</taxon>
        <taxon>Plutellidae</taxon>
        <taxon>Plutella</taxon>
    </lineage>
</organism>
<keyword evidence="8" id="KW-1185">Reference proteome</keyword>
<dbReference type="Pfam" id="PF02892">
    <property type="entry name" value="zf-BED"/>
    <property type="match status" value="1"/>
</dbReference>
<proteinExistence type="predicted"/>
<feature type="compositionally biased region" description="Basic and acidic residues" evidence="5">
    <location>
        <begin position="83"/>
        <end position="92"/>
    </location>
</feature>
<dbReference type="InterPro" id="IPR036236">
    <property type="entry name" value="Znf_C2H2_sf"/>
</dbReference>
<sequence>MGRSHSVVWRFYERLIDDGRTYAVLCKLCDTQYKFFGNTTNLKSHLVRKHPIQWELGTGCLDDIARQSLDDADEVTLKRTRNYKQDKNHGDTETEAETDIEESNRGSLLVERHENDEEWLEDDPYQTGRTESYEPKKKKVKTMKVKREVISPPRRRESSYYQSTPLPRKVDREIIYRDPPPIKDEYSVFGEYVANKLRKFKAPRTRGNIQQLITTILWQAEYGMYDNADSVKRVISIPTETALVEADTETTEPCKYHITIGGDEQNQTEEVYAETTE</sequence>
<reference evidence="7" key="1">
    <citation type="submission" date="2020-11" db="EMBL/GenBank/DDBJ databases">
        <authorList>
            <person name="Whiteford S."/>
        </authorList>
    </citation>
    <scope>NUCLEOTIDE SEQUENCE</scope>
</reference>
<dbReference type="GO" id="GO:0008270">
    <property type="term" value="F:zinc ion binding"/>
    <property type="evidence" value="ECO:0007669"/>
    <property type="project" value="UniProtKB-KW"/>
</dbReference>
<name>A0A8S4FWR8_PLUXY</name>
<evidence type="ECO:0000256" key="4">
    <source>
        <dbReference type="PROSITE-ProRule" id="PRU00027"/>
    </source>
</evidence>
<evidence type="ECO:0000256" key="1">
    <source>
        <dbReference type="ARBA" id="ARBA00022723"/>
    </source>
</evidence>
<dbReference type="EMBL" id="CAJHNJ030000043">
    <property type="protein sequence ID" value="CAG9131019.1"/>
    <property type="molecule type" value="Genomic_DNA"/>
</dbReference>
<dbReference type="GO" id="GO:0003677">
    <property type="term" value="F:DNA binding"/>
    <property type="evidence" value="ECO:0007669"/>
    <property type="project" value="InterPro"/>
</dbReference>
<dbReference type="InterPro" id="IPR003656">
    <property type="entry name" value="Znf_BED"/>
</dbReference>
<dbReference type="Proteomes" id="UP000653454">
    <property type="component" value="Unassembled WGS sequence"/>
</dbReference>